<feature type="coiled-coil region" evidence="1">
    <location>
        <begin position="231"/>
        <end position="258"/>
    </location>
</feature>
<sequence length="438" mass="52393">MEKERSLHRRQKALELFSSLQKYDDFEEPTNQKEINRLQIKLDKVREELEYQHSILISLSKGKPIIKKNKFVEEYNKANTNYYQISLQKQQSKLIKKKEELEAKIINARRILSEPLDDTRLDEILIVDIEEDAKLAESKFDKINELNDVENLDFEKVLNKIEKMESNNRIRKKDLLTKKRVLEKEQKNHQLQKPLFVKHSNAKNQQIVTDISTVLKKEKVGNVINSIVNALTERQRKLQAEEQSIDALDERNKQQRVEIERRWGIKVDRIKTQTLQLREIEQMKLAIDSLIEKIENDHQVYENNHDEKLKIQRRIKTILRDKEYNSKKNSEHRELVEKLNQRRELLSLNDEKLQERIRQYHEDEQEVELKEEDMQKVEERVLKIEQEISELQKKNDETISQIQENTAKFEATRIAYASKINNQNSFTFESSVLEKISK</sequence>
<dbReference type="VEuPathDB" id="TrichDB:TRFO_28384"/>
<dbReference type="EMBL" id="MLAK01000802">
    <property type="protein sequence ID" value="OHT04207.1"/>
    <property type="molecule type" value="Genomic_DNA"/>
</dbReference>
<reference evidence="2" key="1">
    <citation type="submission" date="2016-10" db="EMBL/GenBank/DDBJ databases">
        <authorList>
            <person name="Benchimol M."/>
            <person name="Almeida L.G."/>
            <person name="Vasconcelos A.T."/>
            <person name="Perreira-Neves A."/>
            <person name="Rosa I.A."/>
            <person name="Tasca T."/>
            <person name="Bogo M.R."/>
            <person name="de Souza W."/>
        </authorList>
    </citation>
    <scope>NUCLEOTIDE SEQUENCE [LARGE SCALE GENOMIC DNA]</scope>
    <source>
        <strain evidence="2">K</strain>
    </source>
</reference>
<protein>
    <recommendedName>
        <fullName evidence="4">DUF4201 domain-containing protein</fullName>
    </recommendedName>
</protein>
<evidence type="ECO:0000256" key="1">
    <source>
        <dbReference type="SAM" id="Coils"/>
    </source>
</evidence>
<dbReference type="AlphaFoldDB" id="A0A1J4JYG9"/>
<dbReference type="RefSeq" id="XP_068357343.1">
    <property type="nucleotide sequence ID" value="XM_068506147.1"/>
</dbReference>
<keyword evidence="3" id="KW-1185">Reference proteome</keyword>
<evidence type="ECO:0008006" key="4">
    <source>
        <dbReference type="Google" id="ProtNLM"/>
    </source>
</evidence>
<gene>
    <name evidence="2" type="ORF">TRFO_28384</name>
</gene>
<dbReference type="GeneID" id="94840851"/>
<evidence type="ECO:0000313" key="3">
    <source>
        <dbReference type="Proteomes" id="UP000179807"/>
    </source>
</evidence>
<name>A0A1J4JYG9_9EUKA</name>
<comment type="caution">
    <text evidence="2">The sequence shown here is derived from an EMBL/GenBank/DDBJ whole genome shotgun (WGS) entry which is preliminary data.</text>
</comment>
<feature type="coiled-coil region" evidence="1">
    <location>
        <begin position="84"/>
        <end position="111"/>
    </location>
</feature>
<proteinExistence type="predicted"/>
<evidence type="ECO:0000313" key="2">
    <source>
        <dbReference type="EMBL" id="OHT04207.1"/>
    </source>
</evidence>
<dbReference type="Proteomes" id="UP000179807">
    <property type="component" value="Unassembled WGS sequence"/>
</dbReference>
<feature type="coiled-coil region" evidence="1">
    <location>
        <begin position="329"/>
        <end position="408"/>
    </location>
</feature>
<keyword evidence="1" id="KW-0175">Coiled coil</keyword>
<accession>A0A1J4JYG9</accession>
<organism evidence="2 3">
    <name type="scientific">Tritrichomonas foetus</name>
    <dbReference type="NCBI Taxonomy" id="1144522"/>
    <lineage>
        <taxon>Eukaryota</taxon>
        <taxon>Metamonada</taxon>
        <taxon>Parabasalia</taxon>
        <taxon>Tritrichomonadida</taxon>
        <taxon>Tritrichomonadidae</taxon>
        <taxon>Tritrichomonas</taxon>
    </lineage>
</organism>